<feature type="compositionally biased region" description="Basic and acidic residues" evidence="1">
    <location>
        <begin position="101"/>
        <end position="111"/>
    </location>
</feature>
<dbReference type="AlphaFoldDB" id="A0A0N5CZK9"/>
<feature type="transmembrane region" description="Helical" evidence="2">
    <location>
        <begin position="282"/>
        <end position="300"/>
    </location>
</feature>
<evidence type="ECO:0000256" key="1">
    <source>
        <dbReference type="SAM" id="MobiDB-lite"/>
    </source>
</evidence>
<keyword evidence="2" id="KW-0472">Membrane</keyword>
<name>A0A0N5CZK9_THECL</name>
<dbReference type="OrthoDB" id="5870246at2759"/>
<dbReference type="OMA" id="NHIWKRT"/>
<feature type="compositionally biased region" description="Basic and acidic residues" evidence="1">
    <location>
        <begin position="34"/>
        <end position="58"/>
    </location>
</feature>
<reference evidence="5" key="1">
    <citation type="submission" date="2017-02" db="UniProtKB">
        <authorList>
            <consortium name="WormBaseParasite"/>
        </authorList>
    </citation>
    <scope>IDENTIFICATION</scope>
</reference>
<accession>A0A0N5CZK9</accession>
<evidence type="ECO:0000256" key="2">
    <source>
        <dbReference type="SAM" id="Phobius"/>
    </source>
</evidence>
<feature type="compositionally biased region" description="Basic and acidic residues" evidence="1">
    <location>
        <begin position="67"/>
        <end position="76"/>
    </location>
</feature>
<gene>
    <name evidence="3" type="ORF">TCLT_LOCUS5923</name>
</gene>
<evidence type="ECO:0000313" key="3">
    <source>
        <dbReference type="EMBL" id="VDN03223.1"/>
    </source>
</evidence>
<keyword evidence="2" id="KW-1133">Transmembrane helix</keyword>
<evidence type="ECO:0000313" key="5">
    <source>
        <dbReference type="WBParaSite" id="TCLT_0000593401-mRNA-1"/>
    </source>
</evidence>
<feature type="compositionally biased region" description="Polar residues" evidence="1">
    <location>
        <begin position="149"/>
        <end position="162"/>
    </location>
</feature>
<proteinExistence type="predicted"/>
<dbReference type="Proteomes" id="UP000276776">
    <property type="component" value="Unassembled WGS sequence"/>
</dbReference>
<dbReference type="WBParaSite" id="TCLT_0000593401-mRNA-1">
    <property type="protein sequence ID" value="TCLT_0000593401-mRNA-1"/>
    <property type="gene ID" value="TCLT_0000593401"/>
</dbReference>
<reference evidence="3 4" key="2">
    <citation type="submission" date="2018-11" db="EMBL/GenBank/DDBJ databases">
        <authorList>
            <consortium name="Pathogen Informatics"/>
        </authorList>
    </citation>
    <scope>NUCLEOTIDE SEQUENCE [LARGE SCALE GENOMIC DNA]</scope>
</reference>
<feature type="compositionally biased region" description="Basic residues" evidence="1">
    <location>
        <begin position="84"/>
        <end position="100"/>
    </location>
</feature>
<feature type="compositionally biased region" description="Basic residues" evidence="1">
    <location>
        <begin position="134"/>
        <end position="146"/>
    </location>
</feature>
<dbReference type="EMBL" id="UYYF01004373">
    <property type="protein sequence ID" value="VDN03223.1"/>
    <property type="molecule type" value="Genomic_DNA"/>
</dbReference>
<organism evidence="5">
    <name type="scientific">Thelazia callipaeda</name>
    <name type="common">Oriental eyeworm</name>
    <name type="synonym">Parasitic nematode</name>
    <dbReference type="NCBI Taxonomy" id="103827"/>
    <lineage>
        <taxon>Eukaryota</taxon>
        <taxon>Metazoa</taxon>
        <taxon>Ecdysozoa</taxon>
        <taxon>Nematoda</taxon>
        <taxon>Chromadorea</taxon>
        <taxon>Rhabditida</taxon>
        <taxon>Spirurina</taxon>
        <taxon>Spiruromorpha</taxon>
        <taxon>Thelazioidea</taxon>
        <taxon>Thelaziidae</taxon>
        <taxon>Thelazia</taxon>
    </lineage>
</organism>
<keyword evidence="2" id="KW-0812">Transmembrane</keyword>
<keyword evidence="4" id="KW-1185">Reference proteome</keyword>
<protein>
    <submittedName>
        <fullName evidence="5">Transmembrane protein</fullName>
    </submittedName>
</protein>
<feature type="region of interest" description="Disordered" evidence="1">
    <location>
        <begin position="33"/>
        <end position="163"/>
    </location>
</feature>
<evidence type="ECO:0000313" key="4">
    <source>
        <dbReference type="Proteomes" id="UP000276776"/>
    </source>
</evidence>
<sequence>MASSYPSLKTNSLETSMSGEIFFDFGVKPVKKRTAQDAENRSEKTKPANESSVDDKNEKKKHRRRLDKNVWERTDYAKASSVAKKSRKKLKRRQRTRGKGSCRDKTEKTDSETMEDVISLSRDDSTEEDEQKALRKKRKKRKKKKRSNESNSALETDTSKNASGCFRSDLSAARLPLWKQNSENPHSGEHSNVWLASGPVSAAASPATIVTAPAATDTAPDDSSTPLAVEDNTKTARCTSSMESDIAEELYGPKQAVNYNGIYDGSVDPALHNVDIFKEMRYWVVLLLFIIIVLIYRAFLPPIQCEAKFKQETT</sequence>